<name>X1QP18_9ZZZZ</name>
<proteinExistence type="predicted"/>
<feature type="non-terminal residue" evidence="1">
    <location>
        <position position="1"/>
    </location>
</feature>
<gene>
    <name evidence="1" type="ORF">S06H3_60358</name>
</gene>
<dbReference type="AlphaFoldDB" id="X1QP18"/>
<accession>X1QP18</accession>
<evidence type="ECO:0000313" key="1">
    <source>
        <dbReference type="EMBL" id="GAI56531.1"/>
    </source>
</evidence>
<dbReference type="EMBL" id="BARV01039364">
    <property type="protein sequence ID" value="GAI56531.1"/>
    <property type="molecule type" value="Genomic_DNA"/>
</dbReference>
<protein>
    <submittedName>
        <fullName evidence="1">Uncharacterized protein</fullName>
    </submittedName>
</protein>
<sequence>ILGEGIRHMRNAIPAFSIVAVVSLVNSQNYIILFIFMGLSLIFSIYKIYRIEKLSELGNITSPEMIKGFNYIKSHQRKNDVLLCLPLDITYNAAYSTDCVVLQSTGGFAKGLDFNQKLVKQVKEGKIDELIKKYGVNWVVIAIKNEYNMLGKEENSCTTSDV</sequence>
<comment type="caution">
    <text evidence="1">The sequence shown here is derived from an EMBL/GenBank/DDBJ whole genome shotgun (WGS) entry which is preliminary data.</text>
</comment>
<reference evidence="1" key="1">
    <citation type="journal article" date="2014" name="Front. Microbiol.">
        <title>High frequency of phylogenetically diverse reductive dehalogenase-homologous genes in deep subseafloor sedimentary metagenomes.</title>
        <authorList>
            <person name="Kawai M."/>
            <person name="Futagami T."/>
            <person name="Toyoda A."/>
            <person name="Takaki Y."/>
            <person name="Nishi S."/>
            <person name="Hori S."/>
            <person name="Arai W."/>
            <person name="Tsubouchi T."/>
            <person name="Morono Y."/>
            <person name="Uchiyama I."/>
            <person name="Ito T."/>
            <person name="Fujiyama A."/>
            <person name="Inagaki F."/>
            <person name="Takami H."/>
        </authorList>
    </citation>
    <scope>NUCLEOTIDE SEQUENCE</scope>
    <source>
        <strain evidence="1">Expedition CK06-06</strain>
    </source>
</reference>
<organism evidence="1">
    <name type="scientific">marine sediment metagenome</name>
    <dbReference type="NCBI Taxonomy" id="412755"/>
    <lineage>
        <taxon>unclassified sequences</taxon>
        <taxon>metagenomes</taxon>
        <taxon>ecological metagenomes</taxon>
    </lineage>
</organism>